<evidence type="ECO:0000256" key="9">
    <source>
        <dbReference type="ARBA" id="ARBA00022840"/>
    </source>
</evidence>
<dbReference type="InterPro" id="IPR003661">
    <property type="entry name" value="HisK_dim/P_dom"/>
</dbReference>
<dbReference type="Gene3D" id="3.30.450.40">
    <property type="match status" value="1"/>
</dbReference>
<evidence type="ECO:0000259" key="13">
    <source>
        <dbReference type="PROSITE" id="PS50109"/>
    </source>
</evidence>
<dbReference type="AlphaFoldDB" id="A0A3E1NU11"/>
<dbReference type="InterPro" id="IPR036097">
    <property type="entry name" value="HisK_dim/P_sf"/>
</dbReference>
<sequence>MDATDKYYSLFNAENEGYCVFEVLLDEEGNPGDLLYLKASPAYERITGFGAVVGKRITAVCPDIKPELIAMYAKVALSGSPARVENYIPAANGWFLSYVMPMQGLQIASILNNITEHKIKAEKQQYLLKLSDALRTIADPVTILETACRLLGEHTGADRVLYGDVTDERSIAICQHFENNVQPVSGVFDVKDFGEEMIGIFKKNGKVIVEDIHNGPACIAKHHAQYTAMGIAAVAYMGLIKDGRWVALFGMNHSSPRKWSQLEISLMEETAERTWAAVERARAQEDLRKSEALLGSVFKILPVGLGCIDTKGRFLLVNEVMQRFIPTGLMPSIDDEREDRWIAYRPDGSIVPREEYPGIRALRGEPVMPHMEMIFVQDDGSRIWTRVASLPLKNEKGEIMGAVVVITDINELKALLQQRDEFIGIAGHELKTPVTSMKAYAEIVQEQLEEIGNTTESALVGRINTQIDKLTTLINHLLDTTRISEGKLQLNISTFDINELLAERIEEMRYTTDHRFEFIPATIPFVRADRERISQVITNLLSNAVKYSPKKSVISLSSESMQDEVQVTVKDRGTGIPSAAQHNVFERFYRVTDAHPGMGLGLYISAQIIKRHGGRIAVQSDVAAGAVFSFTLPSEK</sequence>
<dbReference type="PROSITE" id="PS50113">
    <property type="entry name" value="PAC"/>
    <property type="match status" value="1"/>
</dbReference>
<dbReference type="PRINTS" id="PR00344">
    <property type="entry name" value="BCTRLSENSOR"/>
</dbReference>
<dbReference type="SUPFAM" id="SSF55874">
    <property type="entry name" value="ATPase domain of HSP90 chaperone/DNA topoisomerase II/histidine kinase"/>
    <property type="match status" value="1"/>
</dbReference>
<evidence type="ECO:0000256" key="5">
    <source>
        <dbReference type="ARBA" id="ARBA00022679"/>
    </source>
</evidence>
<dbReference type="Pfam" id="PF01590">
    <property type="entry name" value="GAF"/>
    <property type="match status" value="1"/>
</dbReference>
<dbReference type="FunFam" id="3.30.565.10:FF:000006">
    <property type="entry name" value="Sensor histidine kinase WalK"/>
    <property type="match status" value="1"/>
</dbReference>
<dbReference type="SMART" id="SM00086">
    <property type="entry name" value="PAC"/>
    <property type="match status" value="1"/>
</dbReference>
<dbReference type="GO" id="GO:0007234">
    <property type="term" value="P:osmosensory signaling via phosphorelay pathway"/>
    <property type="evidence" value="ECO:0007669"/>
    <property type="project" value="TreeGrafter"/>
</dbReference>
<proteinExistence type="predicted"/>
<dbReference type="EC" id="2.7.13.3" evidence="3"/>
<dbReference type="PANTHER" id="PTHR42878">
    <property type="entry name" value="TWO-COMPONENT HISTIDINE KINASE"/>
    <property type="match status" value="1"/>
</dbReference>
<dbReference type="SUPFAM" id="SSF47384">
    <property type="entry name" value="Homodimeric domain of signal transducing histidine kinase"/>
    <property type="match status" value="1"/>
</dbReference>
<comment type="subcellular location">
    <subcellularLocation>
        <location evidence="2">Membrane</location>
        <topology evidence="2">Multi-pass membrane protein</topology>
    </subcellularLocation>
</comment>
<keyword evidence="11" id="KW-0902">Two-component regulatory system</keyword>
<dbReference type="EMBL" id="QTJV01000014">
    <property type="protein sequence ID" value="RFM31431.1"/>
    <property type="molecule type" value="Genomic_DNA"/>
</dbReference>
<dbReference type="CDD" id="cd00082">
    <property type="entry name" value="HisKA"/>
    <property type="match status" value="1"/>
</dbReference>
<keyword evidence="4" id="KW-0597">Phosphoprotein</keyword>
<dbReference type="Gene3D" id="1.10.287.130">
    <property type="match status" value="1"/>
</dbReference>
<dbReference type="SMART" id="SM00388">
    <property type="entry name" value="HisKA"/>
    <property type="match status" value="1"/>
</dbReference>
<dbReference type="RefSeq" id="WP_116856929.1">
    <property type="nucleotide sequence ID" value="NZ_QTJV01000014.1"/>
</dbReference>
<evidence type="ECO:0000256" key="7">
    <source>
        <dbReference type="ARBA" id="ARBA00022741"/>
    </source>
</evidence>
<keyword evidence="6" id="KW-0812">Transmembrane</keyword>
<dbReference type="Proteomes" id="UP000261174">
    <property type="component" value="Unassembled WGS sequence"/>
</dbReference>
<protein>
    <recommendedName>
        <fullName evidence="3">histidine kinase</fullName>
        <ecNumber evidence="3">2.7.13.3</ecNumber>
    </recommendedName>
</protein>
<evidence type="ECO:0000256" key="10">
    <source>
        <dbReference type="ARBA" id="ARBA00022989"/>
    </source>
</evidence>
<dbReference type="Gene3D" id="3.30.565.10">
    <property type="entry name" value="Histidine kinase-like ATPase, C-terminal domain"/>
    <property type="match status" value="1"/>
</dbReference>
<keyword evidence="9" id="KW-0067">ATP-binding</keyword>
<accession>A0A3E1NU11</accession>
<dbReference type="PROSITE" id="PS50109">
    <property type="entry name" value="HIS_KIN"/>
    <property type="match status" value="1"/>
</dbReference>
<feature type="domain" description="Histidine kinase" evidence="13">
    <location>
        <begin position="425"/>
        <end position="636"/>
    </location>
</feature>
<dbReference type="PANTHER" id="PTHR42878:SF7">
    <property type="entry name" value="SENSOR HISTIDINE KINASE GLRK"/>
    <property type="match status" value="1"/>
</dbReference>
<comment type="catalytic activity">
    <reaction evidence="1">
        <text>ATP + protein L-histidine = ADP + protein N-phospho-L-histidine.</text>
        <dbReference type="EC" id="2.7.13.3"/>
    </reaction>
</comment>
<dbReference type="InterPro" id="IPR004358">
    <property type="entry name" value="Sig_transdc_His_kin-like_C"/>
</dbReference>
<keyword evidence="7" id="KW-0547">Nucleotide-binding</keyword>
<dbReference type="GO" id="GO:0005524">
    <property type="term" value="F:ATP binding"/>
    <property type="evidence" value="ECO:0007669"/>
    <property type="project" value="UniProtKB-KW"/>
</dbReference>
<dbReference type="InterPro" id="IPR003018">
    <property type="entry name" value="GAF"/>
</dbReference>
<evidence type="ECO:0000256" key="3">
    <source>
        <dbReference type="ARBA" id="ARBA00012438"/>
    </source>
</evidence>
<dbReference type="GO" id="GO:0016020">
    <property type="term" value="C:membrane"/>
    <property type="evidence" value="ECO:0007669"/>
    <property type="project" value="UniProtKB-SubCell"/>
</dbReference>
<comment type="caution">
    <text evidence="15">The sequence shown here is derived from an EMBL/GenBank/DDBJ whole genome shotgun (WGS) entry which is preliminary data.</text>
</comment>
<keyword evidence="16" id="KW-1185">Reference proteome</keyword>
<dbReference type="CDD" id="cd00075">
    <property type="entry name" value="HATPase"/>
    <property type="match status" value="1"/>
</dbReference>
<dbReference type="Pfam" id="PF13426">
    <property type="entry name" value="PAS_9"/>
    <property type="match status" value="1"/>
</dbReference>
<dbReference type="SMART" id="SM00065">
    <property type="entry name" value="GAF"/>
    <property type="match status" value="1"/>
</dbReference>
<evidence type="ECO:0000256" key="8">
    <source>
        <dbReference type="ARBA" id="ARBA00022777"/>
    </source>
</evidence>
<evidence type="ECO:0000256" key="1">
    <source>
        <dbReference type="ARBA" id="ARBA00000085"/>
    </source>
</evidence>
<evidence type="ECO:0000256" key="4">
    <source>
        <dbReference type="ARBA" id="ARBA00022553"/>
    </source>
</evidence>
<dbReference type="SUPFAM" id="SSF55781">
    <property type="entry name" value="GAF domain-like"/>
    <property type="match status" value="1"/>
</dbReference>
<dbReference type="Pfam" id="PF00512">
    <property type="entry name" value="HisKA"/>
    <property type="match status" value="1"/>
</dbReference>
<dbReference type="InterPro" id="IPR036890">
    <property type="entry name" value="HATPase_C_sf"/>
</dbReference>
<evidence type="ECO:0000256" key="6">
    <source>
        <dbReference type="ARBA" id="ARBA00022692"/>
    </source>
</evidence>
<evidence type="ECO:0000259" key="14">
    <source>
        <dbReference type="PROSITE" id="PS50113"/>
    </source>
</evidence>
<dbReference type="GO" id="GO:0000155">
    <property type="term" value="F:phosphorelay sensor kinase activity"/>
    <property type="evidence" value="ECO:0007669"/>
    <property type="project" value="InterPro"/>
</dbReference>
<dbReference type="InterPro" id="IPR035965">
    <property type="entry name" value="PAS-like_dom_sf"/>
</dbReference>
<dbReference type="SUPFAM" id="SSF55785">
    <property type="entry name" value="PYP-like sensor domain (PAS domain)"/>
    <property type="match status" value="1"/>
</dbReference>
<gene>
    <name evidence="15" type="ORF">DXN04_29060</name>
</gene>
<keyword evidence="12" id="KW-0472">Membrane</keyword>
<dbReference type="InterPro" id="IPR029016">
    <property type="entry name" value="GAF-like_dom_sf"/>
</dbReference>
<dbReference type="GO" id="GO:0000156">
    <property type="term" value="F:phosphorelay response regulator activity"/>
    <property type="evidence" value="ECO:0007669"/>
    <property type="project" value="TreeGrafter"/>
</dbReference>
<evidence type="ECO:0000313" key="15">
    <source>
        <dbReference type="EMBL" id="RFM31431.1"/>
    </source>
</evidence>
<keyword evidence="5" id="KW-0808">Transferase</keyword>
<evidence type="ECO:0000256" key="2">
    <source>
        <dbReference type="ARBA" id="ARBA00004141"/>
    </source>
</evidence>
<dbReference type="InterPro" id="IPR000014">
    <property type="entry name" value="PAS"/>
</dbReference>
<dbReference type="Gene3D" id="3.30.450.20">
    <property type="entry name" value="PAS domain"/>
    <property type="match status" value="2"/>
</dbReference>
<dbReference type="InterPro" id="IPR001610">
    <property type="entry name" value="PAC"/>
</dbReference>
<dbReference type="InterPro" id="IPR003594">
    <property type="entry name" value="HATPase_dom"/>
</dbReference>
<organism evidence="15 16">
    <name type="scientific">Chitinophaga silvisoli</name>
    <dbReference type="NCBI Taxonomy" id="2291814"/>
    <lineage>
        <taxon>Bacteria</taxon>
        <taxon>Pseudomonadati</taxon>
        <taxon>Bacteroidota</taxon>
        <taxon>Chitinophagia</taxon>
        <taxon>Chitinophagales</taxon>
        <taxon>Chitinophagaceae</taxon>
        <taxon>Chitinophaga</taxon>
    </lineage>
</organism>
<dbReference type="SMART" id="SM00387">
    <property type="entry name" value="HATPase_c"/>
    <property type="match status" value="1"/>
</dbReference>
<keyword evidence="10" id="KW-1133">Transmembrane helix</keyword>
<dbReference type="Pfam" id="PF02518">
    <property type="entry name" value="HATPase_c"/>
    <property type="match status" value="1"/>
</dbReference>
<evidence type="ECO:0000313" key="16">
    <source>
        <dbReference type="Proteomes" id="UP000261174"/>
    </source>
</evidence>
<evidence type="ECO:0000256" key="11">
    <source>
        <dbReference type="ARBA" id="ARBA00023012"/>
    </source>
</evidence>
<evidence type="ECO:0000256" key="12">
    <source>
        <dbReference type="ARBA" id="ARBA00023136"/>
    </source>
</evidence>
<dbReference type="InterPro" id="IPR050351">
    <property type="entry name" value="BphY/WalK/GraS-like"/>
</dbReference>
<keyword evidence="8" id="KW-0418">Kinase</keyword>
<reference evidence="15 16" key="1">
    <citation type="submission" date="2018-08" db="EMBL/GenBank/DDBJ databases">
        <title>Chitinophaga sp. K20C18050901, a novel bacterium isolated from forest soil.</title>
        <authorList>
            <person name="Wang C."/>
        </authorList>
    </citation>
    <scope>NUCLEOTIDE SEQUENCE [LARGE SCALE GENOMIC DNA]</scope>
    <source>
        <strain evidence="15 16">K20C18050901</strain>
    </source>
</reference>
<dbReference type="NCBIfam" id="TIGR00229">
    <property type="entry name" value="sensory_box"/>
    <property type="match status" value="1"/>
</dbReference>
<dbReference type="OrthoDB" id="5401121at2"/>
<feature type="domain" description="PAC" evidence="14">
    <location>
        <begin position="369"/>
        <end position="421"/>
    </location>
</feature>
<dbReference type="CDD" id="cd00130">
    <property type="entry name" value="PAS"/>
    <property type="match status" value="1"/>
</dbReference>
<name>A0A3E1NU11_9BACT</name>
<dbReference type="InterPro" id="IPR005467">
    <property type="entry name" value="His_kinase_dom"/>
</dbReference>
<dbReference type="InterPro" id="IPR000700">
    <property type="entry name" value="PAS-assoc_C"/>
</dbReference>
<dbReference type="GO" id="GO:0030295">
    <property type="term" value="F:protein kinase activator activity"/>
    <property type="evidence" value="ECO:0007669"/>
    <property type="project" value="TreeGrafter"/>
</dbReference>